<evidence type="ECO:0000256" key="3">
    <source>
        <dbReference type="ARBA" id="ARBA00004731"/>
    </source>
</evidence>
<feature type="binding site" evidence="18">
    <location>
        <begin position="183"/>
        <end position="186"/>
    </location>
    <ligand>
        <name>NADP(+)</name>
        <dbReference type="ChEBI" id="CHEBI:58349"/>
    </ligand>
</feature>
<evidence type="ECO:0000259" key="19">
    <source>
        <dbReference type="Pfam" id="PF07992"/>
    </source>
</evidence>
<evidence type="ECO:0000256" key="10">
    <source>
        <dbReference type="ARBA" id="ARBA00022857"/>
    </source>
</evidence>
<evidence type="ECO:0000256" key="11">
    <source>
        <dbReference type="ARBA" id="ARBA00022946"/>
    </source>
</evidence>
<keyword evidence="12" id="KW-0249">Electron transport</keyword>
<dbReference type="PANTHER" id="PTHR48467">
    <property type="entry name" value="GLUTAMATE SYNTHASE 1 [NADH], CHLOROPLASTIC-LIKE"/>
    <property type="match status" value="1"/>
</dbReference>
<feature type="binding site" evidence="17">
    <location>
        <position position="47"/>
    </location>
    <ligand>
        <name>FAD</name>
        <dbReference type="ChEBI" id="CHEBI:57692"/>
    </ligand>
</feature>
<evidence type="ECO:0000256" key="17">
    <source>
        <dbReference type="PIRSR" id="PIRSR000362-1"/>
    </source>
</evidence>
<dbReference type="RefSeq" id="XP_030847562.1">
    <property type="nucleotide sequence ID" value="XM_030991702.1"/>
</dbReference>
<dbReference type="FunFam" id="3.50.50.60:FF:000036">
    <property type="entry name" value="NADPH:adrenodoxin oxidoreductase, mitochondrial"/>
    <property type="match status" value="1"/>
</dbReference>
<evidence type="ECO:0000256" key="7">
    <source>
        <dbReference type="ARBA" id="ARBA00022448"/>
    </source>
</evidence>
<dbReference type="Pfam" id="PF07992">
    <property type="entry name" value="Pyr_redox_2"/>
    <property type="match status" value="1"/>
</dbReference>
<evidence type="ECO:0000256" key="14">
    <source>
        <dbReference type="ARBA" id="ARBA00023128"/>
    </source>
</evidence>
<feature type="binding site" evidence="17">
    <location>
        <position position="112"/>
    </location>
    <ligand>
        <name>FAD</name>
        <dbReference type="ChEBI" id="CHEBI:57692"/>
    </ligand>
</feature>
<reference evidence="21" key="1">
    <citation type="submission" date="2015-02" db="EMBL/GenBank/DDBJ databases">
        <title>Genome sequencing for Strongylocentrotus purpuratus.</title>
        <authorList>
            <person name="Murali S."/>
            <person name="Liu Y."/>
            <person name="Vee V."/>
            <person name="English A."/>
            <person name="Wang M."/>
            <person name="Skinner E."/>
            <person name="Han Y."/>
            <person name="Muzny D.M."/>
            <person name="Worley K.C."/>
            <person name="Gibbs R.A."/>
        </authorList>
    </citation>
    <scope>NUCLEOTIDE SEQUENCE</scope>
</reference>
<dbReference type="Proteomes" id="UP000007110">
    <property type="component" value="Unassembled WGS sequence"/>
</dbReference>
<dbReference type="InParanoid" id="A0A7M7P7Q2"/>
<evidence type="ECO:0000313" key="20">
    <source>
        <dbReference type="EnsemblMetazoa" id="XP_030847562"/>
    </source>
</evidence>
<keyword evidence="13 16" id="KW-0560">Oxidoreductase</keyword>
<evidence type="ECO:0000256" key="12">
    <source>
        <dbReference type="ARBA" id="ARBA00022982"/>
    </source>
</evidence>
<dbReference type="GeneID" id="115926669"/>
<dbReference type="KEGG" id="spu:115926669"/>
<organism evidence="20 21">
    <name type="scientific">Strongylocentrotus purpuratus</name>
    <name type="common">Purple sea urchin</name>
    <dbReference type="NCBI Taxonomy" id="7668"/>
    <lineage>
        <taxon>Eukaryota</taxon>
        <taxon>Metazoa</taxon>
        <taxon>Echinodermata</taxon>
        <taxon>Eleutherozoa</taxon>
        <taxon>Echinozoa</taxon>
        <taxon>Echinoidea</taxon>
        <taxon>Euechinoidea</taxon>
        <taxon>Echinacea</taxon>
        <taxon>Camarodonta</taxon>
        <taxon>Echinidea</taxon>
        <taxon>Strongylocentrotidae</taxon>
        <taxon>Strongylocentrotus</taxon>
    </lineage>
</organism>
<feature type="binding site" evidence="17">
    <location>
        <position position="76"/>
    </location>
    <ligand>
        <name>FAD</name>
        <dbReference type="ChEBI" id="CHEBI:57692"/>
    </ligand>
</feature>
<proteinExistence type="inferred from homology"/>
<dbReference type="OrthoDB" id="333024at2759"/>
<dbReference type="RefSeq" id="XP_030847557.1">
    <property type="nucleotide sequence ID" value="XM_030991697.1"/>
</dbReference>
<dbReference type="EnsemblMetazoa" id="XM_030991707">
    <property type="protein sequence ID" value="XP_030847567"/>
    <property type="gene ID" value="LOC115926669"/>
</dbReference>
<dbReference type="AlphaFoldDB" id="A0A7M7P7Q2"/>
<dbReference type="GO" id="GO:0008203">
    <property type="term" value="P:cholesterol metabolic process"/>
    <property type="evidence" value="ECO:0007669"/>
    <property type="project" value="UniProtKB-UniPathway"/>
</dbReference>
<dbReference type="GO" id="GO:0004324">
    <property type="term" value="F:ferredoxin-NADP+ reductase activity"/>
    <property type="evidence" value="ECO:0000318"/>
    <property type="project" value="GO_Central"/>
</dbReference>
<accession>A0A7M7P7Q2</accession>
<keyword evidence="7" id="KW-0813">Transport</keyword>
<comment type="similarity">
    <text evidence="4 16">Belongs to the ferredoxin--NADP reductase type 1 family.</text>
</comment>
<evidence type="ECO:0000256" key="4">
    <source>
        <dbReference type="ARBA" id="ARBA00008312"/>
    </source>
</evidence>
<feature type="domain" description="FAD/NAD(P)-binding" evidence="19">
    <location>
        <begin position="38"/>
        <end position="194"/>
    </location>
</feature>
<dbReference type="PIRSF" id="PIRSF000362">
    <property type="entry name" value="FNR"/>
    <property type="match status" value="1"/>
</dbReference>
<dbReference type="Gene3D" id="3.50.50.60">
    <property type="entry name" value="FAD/NAD(P)-binding domain"/>
    <property type="match status" value="1"/>
</dbReference>
<dbReference type="EC" id="1.18.1.6" evidence="5 16"/>
<dbReference type="InterPro" id="IPR055275">
    <property type="entry name" value="Ferredox_Rdtase"/>
</dbReference>
<keyword evidence="10 16" id="KW-0521">NADP</keyword>
<feature type="binding site" evidence="18">
    <location>
        <position position="407"/>
    </location>
    <ligand>
        <name>NADP(+)</name>
        <dbReference type="ChEBI" id="CHEBI:58349"/>
    </ligand>
</feature>
<keyword evidence="9 16" id="KW-0274">FAD</keyword>
<comment type="catalytic activity">
    <reaction evidence="15 16">
        <text>2 reduced [adrenodoxin] + NADP(+) + H(+) = 2 oxidized [adrenodoxin] + NADPH</text>
        <dbReference type="Rhea" id="RHEA:42312"/>
        <dbReference type="Rhea" id="RHEA-COMP:9998"/>
        <dbReference type="Rhea" id="RHEA-COMP:9999"/>
        <dbReference type="ChEBI" id="CHEBI:15378"/>
        <dbReference type="ChEBI" id="CHEBI:33737"/>
        <dbReference type="ChEBI" id="CHEBI:33738"/>
        <dbReference type="ChEBI" id="CHEBI:57783"/>
        <dbReference type="ChEBI" id="CHEBI:58349"/>
        <dbReference type="EC" id="1.18.1.6"/>
    </reaction>
</comment>
<sequence length="503" mass="55227">MSWVLRRYLSSRLICPACVHQTSHPARLLSSQSASTPRVCIIGSGPAGFYTAQSLLKGDKSLHVDIYDRLPVPFGLVRYGVAPDHPDVKNVINQFTTLATAGRCNFIGGVSIGKDIQVKELLDAYSAVVLSYGAESDKMLNVPGEDLPGFYSARKFVGWYNGLPEHSTLDPMMDTDTAVVIGHGNVALDVARILLTPLDILKKTDITADAIEALKHSKVKKVHVVGRRGPLNISFTIKELREMIKLPDCRTSINPEHFAGLETIIPELPRPKKRITELLLKSAQSAPSSQEKARQDAASGEWHLDFFRSPSEVLSSSPLGENGRVAGVQFDVCKLENVNGEEKLVKTGESETIPCGLVLRSIGYKSVQVDDFIPFDHQKGVVKNELGRVEGIQGLYCSGWVKRGPKGVILSSLNDSIETAKCMLDDINSGAMDTTKPNGQDRVLSLLAERGVTPITFSDWTKIDAEERARGELVGKPREKMTRIEEMMDHALAEKENDGQEER</sequence>
<feature type="binding site" evidence="17">
    <location>
        <begin position="407"/>
        <end position="409"/>
    </location>
    <ligand>
        <name>FAD</name>
        <dbReference type="ChEBI" id="CHEBI:57692"/>
    </ligand>
</feature>
<evidence type="ECO:0000256" key="16">
    <source>
        <dbReference type="PIRNR" id="PIRNR000362"/>
    </source>
</evidence>
<dbReference type="GO" id="GO:0006694">
    <property type="term" value="P:steroid biosynthetic process"/>
    <property type="evidence" value="ECO:0000318"/>
    <property type="project" value="GO_Central"/>
</dbReference>
<dbReference type="PRINTS" id="PR00419">
    <property type="entry name" value="ADXRDTASE"/>
</dbReference>
<keyword evidence="8 16" id="KW-0285">Flavoprotein</keyword>
<dbReference type="GO" id="GO:0005739">
    <property type="term" value="C:mitochondrion"/>
    <property type="evidence" value="ECO:0000318"/>
    <property type="project" value="GO_Central"/>
</dbReference>
<dbReference type="InterPro" id="IPR021163">
    <property type="entry name" value="Ferredox_Rdtase_adrenod"/>
</dbReference>
<feature type="binding site" evidence="18">
    <location>
        <position position="239"/>
    </location>
    <ligand>
        <name>NADP(+)</name>
        <dbReference type="ChEBI" id="CHEBI:58349"/>
    </ligand>
</feature>
<evidence type="ECO:0000256" key="8">
    <source>
        <dbReference type="ARBA" id="ARBA00022630"/>
    </source>
</evidence>
<name>A0A7M7P7Q2_STRPU</name>
<dbReference type="SUPFAM" id="SSF51971">
    <property type="entry name" value="Nucleotide-binding domain"/>
    <property type="match status" value="2"/>
</dbReference>
<evidence type="ECO:0000256" key="5">
    <source>
        <dbReference type="ARBA" id="ARBA00013219"/>
    </source>
</evidence>
<dbReference type="RefSeq" id="XP_030847567.1">
    <property type="nucleotide sequence ID" value="XM_030991707.1"/>
</dbReference>
<feature type="binding site" evidence="17">
    <location>
        <position position="400"/>
    </location>
    <ligand>
        <name>FAD</name>
        <dbReference type="ChEBI" id="CHEBI:57692"/>
    </ligand>
</feature>
<keyword evidence="11" id="KW-0809">Transit peptide</keyword>
<dbReference type="UniPathway" id="UPA00296"/>
<feature type="binding site" evidence="18">
    <location>
        <begin position="227"/>
        <end position="228"/>
    </location>
    <ligand>
        <name>NADP(+)</name>
        <dbReference type="ChEBI" id="CHEBI:58349"/>
    </ligand>
</feature>
<dbReference type="EnsemblMetazoa" id="XM_030991702">
    <property type="protein sequence ID" value="XP_030847562"/>
    <property type="gene ID" value="LOC115926669"/>
</dbReference>
<dbReference type="PANTHER" id="PTHR48467:SF1">
    <property type="entry name" value="GLUTAMATE SYNTHASE 1 [NADH], CHLOROPLASTIC-LIKE"/>
    <property type="match status" value="1"/>
</dbReference>
<evidence type="ECO:0000313" key="21">
    <source>
        <dbReference type="Proteomes" id="UP000007110"/>
    </source>
</evidence>
<evidence type="ECO:0000256" key="18">
    <source>
        <dbReference type="PIRSR" id="PIRSR000362-2"/>
    </source>
</evidence>
<dbReference type="OMA" id="RFNFIGN"/>
<evidence type="ECO:0000256" key="6">
    <source>
        <dbReference type="ARBA" id="ARBA00016287"/>
    </source>
</evidence>
<evidence type="ECO:0000256" key="13">
    <source>
        <dbReference type="ARBA" id="ARBA00023002"/>
    </source>
</evidence>
<evidence type="ECO:0000256" key="9">
    <source>
        <dbReference type="ARBA" id="ARBA00022827"/>
    </source>
</evidence>
<comment type="cofactor">
    <cofactor evidence="1 16 17">
        <name>FAD</name>
        <dbReference type="ChEBI" id="CHEBI:57692"/>
    </cofactor>
</comment>
<dbReference type="InterPro" id="IPR023753">
    <property type="entry name" value="FAD/NAD-binding_dom"/>
</dbReference>
<reference evidence="20" key="2">
    <citation type="submission" date="2021-01" db="UniProtKB">
        <authorList>
            <consortium name="EnsemblMetazoa"/>
        </authorList>
    </citation>
    <scope>IDENTIFICATION</scope>
</reference>
<keyword evidence="14 16" id="KW-0496">Mitochondrion</keyword>
<dbReference type="FunCoup" id="A0A7M7P7Q2">
    <property type="interactions" value="1537"/>
</dbReference>
<dbReference type="InterPro" id="IPR036188">
    <property type="entry name" value="FAD/NAD-bd_sf"/>
</dbReference>
<evidence type="ECO:0000256" key="15">
    <source>
        <dbReference type="ARBA" id="ARBA00048933"/>
    </source>
</evidence>
<protein>
    <recommendedName>
        <fullName evidence="6 16">NADPH:adrenodoxin oxidoreductase, mitochondrial</fullName>
        <ecNumber evidence="5 16">1.18.1.6</ecNumber>
    </recommendedName>
</protein>
<comment type="pathway">
    <text evidence="3">Steroid metabolism; cholesterol metabolism.</text>
</comment>
<evidence type="ECO:0000256" key="2">
    <source>
        <dbReference type="ARBA" id="ARBA00004173"/>
    </source>
</evidence>
<keyword evidence="21" id="KW-1185">Reference proteome</keyword>
<dbReference type="Gene3D" id="3.40.50.720">
    <property type="entry name" value="NAD(P)-binding Rossmann-like Domain"/>
    <property type="match status" value="1"/>
</dbReference>
<dbReference type="EnsemblMetazoa" id="XM_030991697">
    <property type="protein sequence ID" value="XP_030847557"/>
    <property type="gene ID" value="LOC115926669"/>
</dbReference>
<comment type="subcellular location">
    <subcellularLocation>
        <location evidence="2 16">Mitochondrion</location>
    </subcellularLocation>
</comment>
<evidence type="ECO:0000256" key="1">
    <source>
        <dbReference type="ARBA" id="ARBA00001974"/>
    </source>
</evidence>